<evidence type="ECO:0000313" key="14">
    <source>
        <dbReference type="Proteomes" id="UP001311232"/>
    </source>
</evidence>
<protein>
    <recommendedName>
        <fullName evidence="12">Ig-like domain-containing protein</fullName>
    </recommendedName>
</protein>
<keyword evidence="10" id="KW-0393">Immunoglobulin domain</keyword>
<keyword evidence="4 11" id="KW-0732">Signal</keyword>
<dbReference type="AlphaFoldDB" id="A0AAV9RH46"/>
<evidence type="ECO:0000256" key="10">
    <source>
        <dbReference type="ARBA" id="ARBA00023319"/>
    </source>
</evidence>
<keyword evidence="8" id="KW-0675">Receptor</keyword>
<dbReference type="InterPro" id="IPR007110">
    <property type="entry name" value="Ig-like_dom"/>
</dbReference>
<accession>A0AAV9RH46</accession>
<dbReference type="EMBL" id="JAHHUM010001821">
    <property type="protein sequence ID" value="KAK5608348.1"/>
    <property type="molecule type" value="Genomic_DNA"/>
</dbReference>
<dbReference type="Pfam" id="PF07686">
    <property type="entry name" value="V-set"/>
    <property type="match status" value="2"/>
</dbReference>
<dbReference type="SMART" id="SM00409">
    <property type="entry name" value="IG"/>
    <property type="match status" value="2"/>
</dbReference>
<evidence type="ECO:0000256" key="8">
    <source>
        <dbReference type="ARBA" id="ARBA00023170"/>
    </source>
</evidence>
<sequence>MELFAVVVFLLYASQDSLTVKVEVQEGTQSVVLPCQYSKVLKEIVTVKWSRFDLSPNTVHQRREGDDLQAQNQLFRGRTSMTPDALDAGDFNLTLKEPQLSDSGDYTCSIIDEGEETTLSDVQLHVKASQDSLTIKVEVDQLAQSVVLPCQYTKELEEIVTVKWSRFDLNPNTVHQRREGDDLQAQNQLFRGRTSIRPDALDSGDFSLTLREPQLSDSGEYTCSIIDDKEDTILSVVQLHVKEREASGECGDTHKPPVECLRFGVFTGEQEGCPFAPSG</sequence>
<dbReference type="GO" id="GO:0042102">
    <property type="term" value="P:positive regulation of T cell proliferation"/>
    <property type="evidence" value="ECO:0007669"/>
    <property type="project" value="TreeGrafter"/>
</dbReference>
<reference evidence="13 14" key="1">
    <citation type="submission" date="2021-06" db="EMBL/GenBank/DDBJ databases">
        <authorList>
            <person name="Palmer J.M."/>
        </authorList>
    </citation>
    <scope>NUCLEOTIDE SEQUENCE [LARGE SCALE GENOMIC DNA]</scope>
    <source>
        <strain evidence="13 14">MEX-2019</strain>
        <tissue evidence="13">Muscle</tissue>
    </source>
</reference>
<evidence type="ECO:0000256" key="4">
    <source>
        <dbReference type="ARBA" id="ARBA00022729"/>
    </source>
</evidence>
<keyword evidence="2" id="KW-1003">Cell membrane</keyword>
<evidence type="ECO:0000259" key="12">
    <source>
        <dbReference type="PROSITE" id="PS50835"/>
    </source>
</evidence>
<dbReference type="InterPro" id="IPR051713">
    <property type="entry name" value="T-cell_Activation_Regulation"/>
</dbReference>
<proteinExistence type="predicted"/>
<evidence type="ECO:0000256" key="2">
    <source>
        <dbReference type="ARBA" id="ARBA00022475"/>
    </source>
</evidence>
<keyword evidence="7" id="KW-1015">Disulfide bond</keyword>
<dbReference type="GO" id="GO:0031295">
    <property type="term" value="P:T cell costimulation"/>
    <property type="evidence" value="ECO:0007669"/>
    <property type="project" value="TreeGrafter"/>
</dbReference>
<keyword evidence="14" id="KW-1185">Reference proteome</keyword>
<dbReference type="PANTHER" id="PTHR25466:SF9">
    <property type="entry name" value="FIBRONECTIN TYPE-III DOMAIN-CONTAINING PROTEIN"/>
    <property type="match status" value="1"/>
</dbReference>
<feature type="domain" description="Ig-like" evidence="12">
    <location>
        <begin position="16"/>
        <end position="120"/>
    </location>
</feature>
<feature type="chain" id="PRO_5043552791" description="Ig-like domain-containing protein" evidence="11">
    <location>
        <begin position="20"/>
        <end position="279"/>
    </location>
</feature>
<evidence type="ECO:0000313" key="13">
    <source>
        <dbReference type="EMBL" id="KAK5608348.1"/>
    </source>
</evidence>
<evidence type="ECO:0000256" key="7">
    <source>
        <dbReference type="ARBA" id="ARBA00023157"/>
    </source>
</evidence>
<evidence type="ECO:0000256" key="11">
    <source>
        <dbReference type="SAM" id="SignalP"/>
    </source>
</evidence>
<dbReference type="Gene3D" id="2.60.40.10">
    <property type="entry name" value="Immunoglobulins"/>
    <property type="match status" value="2"/>
</dbReference>
<dbReference type="GO" id="GO:0006955">
    <property type="term" value="P:immune response"/>
    <property type="evidence" value="ECO:0007669"/>
    <property type="project" value="TreeGrafter"/>
</dbReference>
<keyword evidence="5" id="KW-1133">Transmembrane helix</keyword>
<comment type="subcellular location">
    <subcellularLocation>
        <location evidence="1">Cell membrane</location>
        <topology evidence="1">Single-pass type I membrane protein</topology>
    </subcellularLocation>
</comment>
<dbReference type="PROSITE" id="PS50835">
    <property type="entry name" value="IG_LIKE"/>
    <property type="match status" value="2"/>
</dbReference>
<evidence type="ECO:0000256" key="5">
    <source>
        <dbReference type="ARBA" id="ARBA00022989"/>
    </source>
</evidence>
<dbReference type="SMART" id="SM00406">
    <property type="entry name" value="IGv"/>
    <property type="match status" value="2"/>
</dbReference>
<evidence type="ECO:0000256" key="6">
    <source>
        <dbReference type="ARBA" id="ARBA00023136"/>
    </source>
</evidence>
<dbReference type="GO" id="GO:0009897">
    <property type="term" value="C:external side of plasma membrane"/>
    <property type="evidence" value="ECO:0007669"/>
    <property type="project" value="TreeGrafter"/>
</dbReference>
<keyword evidence="9" id="KW-0325">Glycoprotein</keyword>
<evidence type="ECO:0000256" key="9">
    <source>
        <dbReference type="ARBA" id="ARBA00023180"/>
    </source>
</evidence>
<gene>
    <name evidence="13" type="ORF">CRENBAI_000288</name>
</gene>
<comment type="caution">
    <text evidence="13">The sequence shown here is derived from an EMBL/GenBank/DDBJ whole genome shotgun (WGS) entry which is preliminary data.</text>
</comment>
<dbReference type="GO" id="GO:0007166">
    <property type="term" value="P:cell surface receptor signaling pathway"/>
    <property type="evidence" value="ECO:0007669"/>
    <property type="project" value="TreeGrafter"/>
</dbReference>
<feature type="domain" description="Ig-like" evidence="12">
    <location>
        <begin position="144"/>
        <end position="235"/>
    </location>
</feature>
<name>A0AAV9RH46_9TELE</name>
<dbReference type="InterPro" id="IPR003599">
    <property type="entry name" value="Ig_sub"/>
</dbReference>
<evidence type="ECO:0000256" key="1">
    <source>
        <dbReference type="ARBA" id="ARBA00004251"/>
    </source>
</evidence>
<dbReference type="InterPro" id="IPR013106">
    <property type="entry name" value="Ig_V-set"/>
</dbReference>
<dbReference type="PANTHER" id="PTHR25466">
    <property type="entry name" value="T-LYMPHOCYTE ACTIVATION ANTIGEN"/>
    <property type="match status" value="1"/>
</dbReference>
<evidence type="ECO:0000256" key="3">
    <source>
        <dbReference type="ARBA" id="ARBA00022692"/>
    </source>
</evidence>
<dbReference type="InterPro" id="IPR013783">
    <property type="entry name" value="Ig-like_fold"/>
</dbReference>
<feature type="signal peptide" evidence="11">
    <location>
        <begin position="1"/>
        <end position="19"/>
    </location>
</feature>
<dbReference type="InterPro" id="IPR036179">
    <property type="entry name" value="Ig-like_dom_sf"/>
</dbReference>
<organism evidence="13 14">
    <name type="scientific">Crenichthys baileyi</name>
    <name type="common">White River springfish</name>
    <dbReference type="NCBI Taxonomy" id="28760"/>
    <lineage>
        <taxon>Eukaryota</taxon>
        <taxon>Metazoa</taxon>
        <taxon>Chordata</taxon>
        <taxon>Craniata</taxon>
        <taxon>Vertebrata</taxon>
        <taxon>Euteleostomi</taxon>
        <taxon>Actinopterygii</taxon>
        <taxon>Neopterygii</taxon>
        <taxon>Teleostei</taxon>
        <taxon>Neoteleostei</taxon>
        <taxon>Acanthomorphata</taxon>
        <taxon>Ovalentaria</taxon>
        <taxon>Atherinomorphae</taxon>
        <taxon>Cyprinodontiformes</taxon>
        <taxon>Goodeidae</taxon>
        <taxon>Crenichthys</taxon>
    </lineage>
</organism>
<dbReference type="GO" id="GO:0042130">
    <property type="term" value="P:negative regulation of T cell proliferation"/>
    <property type="evidence" value="ECO:0007669"/>
    <property type="project" value="TreeGrafter"/>
</dbReference>
<dbReference type="Proteomes" id="UP001311232">
    <property type="component" value="Unassembled WGS sequence"/>
</dbReference>
<keyword evidence="6" id="KW-0472">Membrane</keyword>
<keyword evidence="3" id="KW-0812">Transmembrane</keyword>
<dbReference type="GO" id="GO:0071222">
    <property type="term" value="P:cellular response to lipopolysaccharide"/>
    <property type="evidence" value="ECO:0007669"/>
    <property type="project" value="TreeGrafter"/>
</dbReference>
<dbReference type="SUPFAM" id="SSF48726">
    <property type="entry name" value="Immunoglobulin"/>
    <property type="match status" value="2"/>
</dbReference>